<organism evidence="7 8">
    <name type="scientific">Psychrosphaera ytuae</name>
    <dbReference type="NCBI Taxonomy" id="2820710"/>
    <lineage>
        <taxon>Bacteria</taxon>
        <taxon>Pseudomonadati</taxon>
        <taxon>Pseudomonadota</taxon>
        <taxon>Gammaproteobacteria</taxon>
        <taxon>Alteromonadales</taxon>
        <taxon>Pseudoalteromonadaceae</taxon>
        <taxon>Psychrosphaera</taxon>
    </lineage>
</organism>
<dbReference type="HAMAP" id="MF_01100">
    <property type="entry name" value="5DNU"/>
    <property type="match status" value="1"/>
</dbReference>
<name>A0A975DC93_9GAMM</name>
<dbReference type="KEGG" id="psym:J1N51_01695"/>
<dbReference type="GO" id="GO:0046872">
    <property type="term" value="F:metal ion binding"/>
    <property type="evidence" value="ECO:0007669"/>
    <property type="project" value="UniProtKB-KW"/>
</dbReference>
<dbReference type="GO" id="GO:0005737">
    <property type="term" value="C:cytoplasm"/>
    <property type="evidence" value="ECO:0007669"/>
    <property type="project" value="UniProtKB-SubCell"/>
</dbReference>
<feature type="binding site" evidence="5">
    <location>
        <position position="137"/>
    </location>
    <ligand>
        <name>substrate</name>
    </ligand>
</feature>
<evidence type="ECO:0000256" key="5">
    <source>
        <dbReference type="HAMAP-Rule" id="MF_01100"/>
    </source>
</evidence>
<evidence type="ECO:0000256" key="1">
    <source>
        <dbReference type="ARBA" id="ARBA00022490"/>
    </source>
</evidence>
<comment type="function">
    <text evidence="5">Catalyzes the strictly specific dephosphorylation of 2'-deoxyribonucleoside 5'-monophosphates.</text>
</comment>
<feature type="binding site" evidence="5">
    <location>
        <position position="137"/>
    </location>
    <ligand>
        <name>a divalent metal cation</name>
        <dbReference type="ChEBI" id="CHEBI:60240"/>
    </ligand>
</feature>
<dbReference type="Pfam" id="PF12917">
    <property type="entry name" value="YfbR-like"/>
    <property type="match status" value="1"/>
</dbReference>
<evidence type="ECO:0000256" key="3">
    <source>
        <dbReference type="ARBA" id="ARBA00022741"/>
    </source>
</evidence>
<feature type="site" description="Appears to be important in orienting the phosphate for catalysis" evidence="5">
    <location>
        <position position="18"/>
    </location>
</feature>
<dbReference type="Gene3D" id="1.10.3210.10">
    <property type="entry name" value="Hypothetical protein af1432"/>
    <property type="match status" value="1"/>
</dbReference>
<keyword evidence="3 5" id="KW-0547">Nucleotide-binding</keyword>
<dbReference type="CDD" id="cd00077">
    <property type="entry name" value="HDc"/>
    <property type="match status" value="1"/>
</dbReference>
<dbReference type="SUPFAM" id="SSF109604">
    <property type="entry name" value="HD-domain/PDEase-like"/>
    <property type="match status" value="1"/>
</dbReference>
<comment type="subcellular location">
    <subcellularLocation>
        <location evidence="5">Cytoplasm</location>
    </subcellularLocation>
</comment>
<evidence type="ECO:0000256" key="2">
    <source>
        <dbReference type="ARBA" id="ARBA00022723"/>
    </source>
</evidence>
<feature type="binding site" evidence="5">
    <location>
        <position position="69"/>
    </location>
    <ligand>
        <name>a divalent metal cation</name>
        <dbReference type="ChEBI" id="CHEBI:60240"/>
    </ligand>
</feature>
<comment type="caution">
    <text evidence="5">Lacks conserved residue(s) required for the propagation of feature annotation.</text>
</comment>
<keyword evidence="1 5" id="KW-0963">Cytoplasm</keyword>
<dbReference type="InterPro" id="IPR022971">
    <property type="entry name" value="YfbR"/>
</dbReference>
<dbReference type="GO" id="GO:0000166">
    <property type="term" value="F:nucleotide binding"/>
    <property type="evidence" value="ECO:0007669"/>
    <property type="project" value="UniProtKB-KW"/>
</dbReference>
<dbReference type="EC" id="3.1.3.89" evidence="7"/>
<dbReference type="RefSeq" id="WP_208832278.1">
    <property type="nucleotide sequence ID" value="NZ_CP072110.1"/>
</dbReference>
<sequence>METSHFFANMSRLKLIFRWPLMRTITPENVQEHSHQVATVAHMLAVIKNKKFGGDLNPEHVAVVALYHDASEVLTGDLPSPIKYHNDEIARAYKKIENIAEQQLIAMLPEEFREDFLPLIDHHEISPEIRDIVKAADVICGYIKTIEEISAGNHEFEKAKKNIEQTMKKYQSEELKYFMDVFLPSFTLNLDEISQPL</sequence>
<dbReference type="InterPro" id="IPR006674">
    <property type="entry name" value="HD_domain"/>
</dbReference>
<feature type="binding site" evidence="5">
    <location>
        <position position="33"/>
    </location>
    <ligand>
        <name>a divalent metal cation</name>
        <dbReference type="ChEBI" id="CHEBI:60240"/>
    </ligand>
</feature>
<evidence type="ECO:0000259" key="6">
    <source>
        <dbReference type="PROSITE" id="PS51831"/>
    </source>
</evidence>
<protein>
    <submittedName>
        <fullName evidence="7">5'-deoxynucleotidase</fullName>
        <ecNumber evidence="7">3.1.3.89</ecNumber>
    </submittedName>
</protein>
<keyword evidence="2 5" id="KW-0479">Metal-binding</keyword>
<feature type="binding site" evidence="5">
    <location>
        <position position="68"/>
    </location>
    <ligand>
        <name>a divalent metal cation</name>
        <dbReference type="ChEBI" id="CHEBI:60240"/>
    </ligand>
</feature>
<feature type="domain" description="HD" evidence="6">
    <location>
        <begin position="30"/>
        <end position="142"/>
    </location>
</feature>
<comment type="cofactor">
    <cofactor evidence="5">
        <name>a divalent metal cation</name>
        <dbReference type="ChEBI" id="CHEBI:60240"/>
    </cofactor>
</comment>
<dbReference type="AlphaFoldDB" id="A0A975DC93"/>
<dbReference type="PROSITE" id="PS51831">
    <property type="entry name" value="HD"/>
    <property type="match status" value="1"/>
</dbReference>
<feature type="binding site" evidence="5">
    <location>
        <position position="69"/>
    </location>
    <ligand>
        <name>substrate</name>
    </ligand>
</feature>
<gene>
    <name evidence="7" type="primary">yfbR</name>
    <name evidence="7" type="ORF">J1N51_01695</name>
</gene>
<evidence type="ECO:0000256" key="4">
    <source>
        <dbReference type="ARBA" id="ARBA00022801"/>
    </source>
</evidence>
<keyword evidence="8" id="KW-1185">Reference proteome</keyword>
<dbReference type="Proteomes" id="UP000682739">
    <property type="component" value="Chromosome"/>
</dbReference>
<evidence type="ECO:0000313" key="7">
    <source>
        <dbReference type="EMBL" id="QTH64223.1"/>
    </source>
</evidence>
<dbReference type="EMBL" id="CP072110">
    <property type="protein sequence ID" value="QTH64223.1"/>
    <property type="molecule type" value="Genomic_DNA"/>
</dbReference>
<dbReference type="NCBIfam" id="NF003009">
    <property type="entry name" value="PRK03826.1"/>
    <property type="match status" value="1"/>
</dbReference>
<dbReference type="GO" id="GO:0002953">
    <property type="term" value="F:5'-deoxynucleotidase activity"/>
    <property type="evidence" value="ECO:0007669"/>
    <property type="project" value="UniProtKB-EC"/>
</dbReference>
<comment type="similarity">
    <text evidence="5">Belongs to the 5DNU family.</text>
</comment>
<proteinExistence type="inferred from homology"/>
<evidence type="ECO:0000313" key="8">
    <source>
        <dbReference type="Proteomes" id="UP000682739"/>
    </source>
</evidence>
<accession>A0A975DC93</accession>
<feature type="binding site" evidence="5">
    <location>
        <position position="33"/>
    </location>
    <ligand>
        <name>substrate</name>
    </ligand>
</feature>
<feature type="binding site" evidence="5">
    <location>
        <begin position="18"/>
        <end position="19"/>
    </location>
    <ligand>
        <name>substrate</name>
    </ligand>
</feature>
<reference evidence="7" key="1">
    <citation type="submission" date="2021-03" db="EMBL/GenBank/DDBJ databases">
        <title>Description of Psychrosphaera ytuae sp. nov. isolated from deep sea sediment of South China Sea.</title>
        <authorList>
            <person name="Zhang J."/>
            <person name="Xu X.-D."/>
        </authorList>
    </citation>
    <scope>NUCLEOTIDE SEQUENCE</scope>
    <source>
        <strain evidence="7">MTZ26</strain>
    </source>
</reference>
<comment type="subunit">
    <text evidence="5">Homodimer.</text>
</comment>
<keyword evidence="4 5" id="KW-0378">Hydrolase</keyword>
<dbReference type="InterPro" id="IPR003607">
    <property type="entry name" value="HD/PDEase_dom"/>
</dbReference>
<comment type="catalytic activity">
    <reaction evidence="5">
        <text>a 2'-deoxyribonucleoside 5'-phosphate + H2O = a 2'-deoxyribonucleoside + phosphate</text>
        <dbReference type="Rhea" id="RHEA:36167"/>
        <dbReference type="ChEBI" id="CHEBI:15377"/>
        <dbReference type="ChEBI" id="CHEBI:18274"/>
        <dbReference type="ChEBI" id="CHEBI:43474"/>
        <dbReference type="ChEBI" id="CHEBI:65317"/>
        <dbReference type="EC" id="3.1.3.89"/>
    </reaction>
</comment>